<dbReference type="GO" id="GO:0032993">
    <property type="term" value="C:protein-DNA complex"/>
    <property type="evidence" value="ECO:0007669"/>
    <property type="project" value="TreeGrafter"/>
</dbReference>
<feature type="domain" description="Response regulatory" evidence="3">
    <location>
        <begin position="5"/>
        <end position="124"/>
    </location>
</feature>
<dbReference type="EMBL" id="AEEC02000021">
    <property type="protein sequence ID" value="EOA03899.1"/>
    <property type="molecule type" value="Genomic_DNA"/>
</dbReference>
<keyword evidence="1" id="KW-0238">DNA-binding</keyword>
<dbReference type="Gene3D" id="2.40.50.1020">
    <property type="entry name" value="LytTr DNA-binding domain"/>
    <property type="match status" value="1"/>
</dbReference>
<dbReference type="RefSeq" id="WP_006464312.1">
    <property type="nucleotide sequence ID" value="NZ_AEEC02000021.1"/>
</dbReference>
<dbReference type="PROSITE" id="PS50110">
    <property type="entry name" value="RESPONSE_REGULATORY"/>
    <property type="match status" value="1"/>
</dbReference>
<evidence type="ECO:0000259" key="3">
    <source>
        <dbReference type="PROSITE" id="PS50110"/>
    </source>
</evidence>
<dbReference type="GO" id="GO:0005829">
    <property type="term" value="C:cytosol"/>
    <property type="evidence" value="ECO:0007669"/>
    <property type="project" value="TreeGrafter"/>
</dbReference>
<dbReference type="InterPro" id="IPR007492">
    <property type="entry name" value="LytTR_DNA-bd_dom"/>
</dbReference>
<reference evidence="5 6" key="1">
    <citation type="journal article" date="2013" name="Front. Microbiol.">
        <title>The genome of the endophytic bacterium H. frisingense GSF30(T) identifies diverse strategies in the Herbaspirillum genus to interact with plants.</title>
        <authorList>
            <person name="Straub D."/>
            <person name="Rothballer M."/>
            <person name="Hartmann A."/>
            <person name="Ludewig U."/>
        </authorList>
    </citation>
    <scope>NUCLEOTIDE SEQUENCE [LARGE SCALE GENOMIC DNA]</scope>
    <source>
        <strain evidence="5 6">GSF30</strain>
    </source>
</reference>
<keyword evidence="2" id="KW-0597">Phosphoprotein</keyword>
<dbReference type="SMART" id="SM00850">
    <property type="entry name" value="LytTR"/>
    <property type="match status" value="1"/>
</dbReference>
<organism evidence="5 6">
    <name type="scientific">Herbaspirillum frisingense GSF30</name>
    <dbReference type="NCBI Taxonomy" id="864073"/>
    <lineage>
        <taxon>Bacteria</taxon>
        <taxon>Pseudomonadati</taxon>
        <taxon>Pseudomonadota</taxon>
        <taxon>Betaproteobacteria</taxon>
        <taxon>Burkholderiales</taxon>
        <taxon>Oxalobacteraceae</taxon>
        <taxon>Herbaspirillum</taxon>
    </lineage>
</organism>
<dbReference type="Pfam" id="PF04397">
    <property type="entry name" value="LytTR"/>
    <property type="match status" value="1"/>
</dbReference>
<feature type="domain" description="HTH LytTR-type" evidence="4">
    <location>
        <begin position="164"/>
        <end position="268"/>
    </location>
</feature>
<dbReference type="GO" id="GO:0006355">
    <property type="term" value="P:regulation of DNA-templated transcription"/>
    <property type="evidence" value="ECO:0007669"/>
    <property type="project" value="TreeGrafter"/>
</dbReference>
<dbReference type="Proteomes" id="UP000006772">
    <property type="component" value="Unassembled WGS sequence"/>
</dbReference>
<dbReference type="PANTHER" id="PTHR48111">
    <property type="entry name" value="REGULATOR OF RPOS"/>
    <property type="match status" value="1"/>
</dbReference>
<evidence type="ECO:0000259" key="4">
    <source>
        <dbReference type="PROSITE" id="PS50930"/>
    </source>
</evidence>
<dbReference type="InterPro" id="IPR011006">
    <property type="entry name" value="CheY-like_superfamily"/>
</dbReference>
<dbReference type="AlphaFoldDB" id="A0AAI9ID09"/>
<dbReference type="InterPro" id="IPR039420">
    <property type="entry name" value="WalR-like"/>
</dbReference>
<dbReference type="PROSITE" id="PS50930">
    <property type="entry name" value="HTH_LYTTR"/>
    <property type="match status" value="1"/>
</dbReference>
<evidence type="ECO:0000256" key="2">
    <source>
        <dbReference type="PROSITE-ProRule" id="PRU00169"/>
    </source>
</evidence>
<dbReference type="GO" id="GO:0000976">
    <property type="term" value="F:transcription cis-regulatory region binding"/>
    <property type="evidence" value="ECO:0007669"/>
    <property type="project" value="TreeGrafter"/>
</dbReference>
<dbReference type="Gene3D" id="3.40.50.2300">
    <property type="match status" value="1"/>
</dbReference>
<name>A0AAI9ID09_9BURK</name>
<dbReference type="InterPro" id="IPR001789">
    <property type="entry name" value="Sig_transdc_resp-reg_receiver"/>
</dbReference>
<dbReference type="SUPFAM" id="SSF52172">
    <property type="entry name" value="CheY-like"/>
    <property type="match status" value="1"/>
</dbReference>
<gene>
    <name evidence="5" type="ORF">HFRIS_015396</name>
</gene>
<sequence length="268" mass="29741">MAVPTALIAEDEPLLAQALRQALAQAWPALPPPQLAANGIEALELTLATLPDVLFLDIRMPGLTGLEVAAQLGEEWPVQRPFPLLVFVTAYDDYAVQAFERAAVDYLLKPVTRERLAVTVGRLQTLLAQRAASSQDAHLEHALAQLRALALPAPGDKPPRLDFIRAAVGSRVRMIPVQDVLYFEATDKYVNVVTAEGEALIRTSLRELIPQLDPQQFWQVHRGIVVQARRIQAAQRDEAGKLWLTLHGRPDGQRLPVSRLFAHLFRQM</sequence>
<protein>
    <submittedName>
        <fullName evidence="5">LytR/AlgR family two component response regulator protein</fullName>
    </submittedName>
</protein>
<evidence type="ECO:0000313" key="5">
    <source>
        <dbReference type="EMBL" id="EOA03899.1"/>
    </source>
</evidence>
<evidence type="ECO:0000313" key="6">
    <source>
        <dbReference type="Proteomes" id="UP000006772"/>
    </source>
</evidence>
<dbReference type="SMART" id="SM00448">
    <property type="entry name" value="REC"/>
    <property type="match status" value="1"/>
</dbReference>
<evidence type="ECO:0000256" key="1">
    <source>
        <dbReference type="ARBA" id="ARBA00023125"/>
    </source>
</evidence>
<accession>A0AAI9ID09</accession>
<proteinExistence type="predicted"/>
<dbReference type="GO" id="GO:0000156">
    <property type="term" value="F:phosphorelay response regulator activity"/>
    <property type="evidence" value="ECO:0007669"/>
    <property type="project" value="TreeGrafter"/>
</dbReference>
<dbReference type="PANTHER" id="PTHR48111:SF69">
    <property type="entry name" value="RESPONSE REGULATOR RECEIVER"/>
    <property type="match status" value="1"/>
</dbReference>
<comment type="caution">
    <text evidence="5">The sequence shown here is derived from an EMBL/GenBank/DDBJ whole genome shotgun (WGS) entry which is preliminary data.</text>
</comment>
<feature type="modified residue" description="4-aspartylphosphate" evidence="2">
    <location>
        <position position="57"/>
    </location>
</feature>
<dbReference type="Pfam" id="PF00072">
    <property type="entry name" value="Response_reg"/>
    <property type="match status" value="1"/>
</dbReference>